<gene>
    <name evidence="1" type="ORF">T01_10891</name>
</gene>
<name>A0A0V0YT02_TRISP</name>
<dbReference type="Proteomes" id="UP000054776">
    <property type="component" value="Unassembled WGS sequence"/>
</dbReference>
<keyword evidence="2" id="KW-1185">Reference proteome</keyword>
<protein>
    <submittedName>
        <fullName evidence="1">Uncharacterized protein</fullName>
    </submittedName>
</protein>
<proteinExistence type="predicted"/>
<evidence type="ECO:0000313" key="1">
    <source>
        <dbReference type="EMBL" id="KRY03259.1"/>
    </source>
</evidence>
<dbReference type="AlphaFoldDB" id="A0A0V0YT02"/>
<comment type="caution">
    <text evidence="1">The sequence shown here is derived from an EMBL/GenBank/DDBJ whole genome shotgun (WGS) entry which is preliminary data.</text>
</comment>
<dbReference type="InParanoid" id="A0A0V0YT02"/>
<dbReference type="EMBL" id="JYDH01005330">
    <property type="protein sequence ID" value="KRY03259.1"/>
    <property type="molecule type" value="Genomic_DNA"/>
</dbReference>
<accession>A0A0V0YT02</accession>
<organism evidence="1 2">
    <name type="scientific">Trichinella spiralis</name>
    <name type="common">Trichina worm</name>
    <dbReference type="NCBI Taxonomy" id="6334"/>
    <lineage>
        <taxon>Eukaryota</taxon>
        <taxon>Metazoa</taxon>
        <taxon>Ecdysozoa</taxon>
        <taxon>Nematoda</taxon>
        <taxon>Enoplea</taxon>
        <taxon>Dorylaimia</taxon>
        <taxon>Trichinellida</taxon>
        <taxon>Trichinellidae</taxon>
        <taxon>Trichinella</taxon>
    </lineage>
</organism>
<reference evidence="1 2" key="1">
    <citation type="submission" date="2015-01" db="EMBL/GenBank/DDBJ databases">
        <title>Evolution of Trichinella species and genotypes.</title>
        <authorList>
            <person name="Korhonen P.K."/>
            <person name="Edoardo P."/>
            <person name="Giuseppe L.R."/>
            <person name="Gasser R.B."/>
        </authorList>
    </citation>
    <scope>NUCLEOTIDE SEQUENCE [LARGE SCALE GENOMIC DNA]</scope>
    <source>
        <strain evidence="1">ISS3</strain>
    </source>
</reference>
<sequence>MEQTYSTMKTQDLNIMIKRLIKCHSNSEQSILRLRNKKMIRM</sequence>
<evidence type="ECO:0000313" key="2">
    <source>
        <dbReference type="Proteomes" id="UP000054776"/>
    </source>
</evidence>